<keyword evidence="1" id="KW-1133">Transmembrane helix</keyword>
<protein>
    <submittedName>
        <fullName evidence="2">Predicted protein</fullName>
    </submittedName>
</protein>
<evidence type="ECO:0000313" key="3">
    <source>
        <dbReference type="Proteomes" id="UP000006671"/>
    </source>
</evidence>
<accession>D2VF32</accession>
<keyword evidence="1" id="KW-0472">Membrane</keyword>
<proteinExistence type="predicted"/>
<reference evidence="2 3" key="1">
    <citation type="journal article" date="2010" name="Cell">
        <title>The genome of Naegleria gruberi illuminates early eukaryotic versatility.</title>
        <authorList>
            <person name="Fritz-Laylin L.K."/>
            <person name="Prochnik S.E."/>
            <person name="Ginger M.L."/>
            <person name="Dacks J.B."/>
            <person name="Carpenter M.L."/>
            <person name="Field M.C."/>
            <person name="Kuo A."/>
            <person name="Paredez A."/>
            <person name="Chapman J."/>
            <person name="Pham J."/>
            <person name="Shu S."/>
            <person name="Neupane R."/>
            <person name="Cipriano M."/>
            <person name="Mancuso J."/>
            <person name="Tu H."/>
            <person name="Salamov A."/>
            <person name="Lindquist E."/>
            <person name="Shapiro H."/>
            <person name="Lucas S."/>
            <person name="Grigoriev I.V."/>
            <person name="Cande W.Z."/>
            <person name="Fulton C."/>
            <person name="Rokhsar D.S."/>
            <person name="Dawson S.C."/>
        </authorList>
    </citation>
    <scope>NUCLEOTIDE SEQUENCE [LARGE SCALE GENOMIC DNA]</scope>
    <source>
        <strain evidence="2 3">NEG-M</strain>
    </source>
</reference>
<feature type="transmembrane region" description="Helical" evidence="1">
    <location>
        <begin position="37"/>
        <end position="61"/>
    </location>
</feature>
<feature type="transmembrane region" description="Helical" evidence="1">
    <location>
        <begin position="82"/>
        <end position="104"/>
    </location>
</feature>
<dbReference type="InParanoid" id="D2VF32"/>
<feature type="transmembrane region" description="Helical" evidence="1">
    <location>
        <begin position="124"/>
        <end position="155"/>
    </location>
</feature>
<organism evidence="3">
    <name type="scientific">Naegleria gruberi</name>
    <name type="common">Amoeba</name>
    <dbReference type="NCBI Taxonomy" id="5762"/>
    <lineage>
        <taxon>Eukaryota</taxon>
        <taxon>Discoba</taxon>
        <taxon>Heterolobosea</taxon>
        <taxon>Tetramitia</taxon>
        <taxon>Eutetramitia</taxon>
        <taxon>Vahlkampfiidae</taxon>
        <taxon>Naegleria</taxon>
    </lineage>
</organism>
<gene>
    <name evidence="2" type="ORF">NAEGRDRAFT_67483</name>
</gene>
<keyword evidence="1" id="KW-0812">Transmembrane</keyword>
<name>D2VF32_NAEGR</name>
<dbReference type="AlphaFoldDB" id="D2VF32"/>
<evidence type="ECO:0000256" key="1">
    <source>
        <dbReference type="SAM" id="Phobius"/>
    </source>
</evidence>
<keyword evidence="3" id="KW-1185">Reference proteome</keyword>
<sequence>MSSNVTVSFPGDGFVNVSSVNAFPPIWGPAASMANSGFYLCLFIIYFICFGLLLSLIRNRIKHQHVSSEKKVGEGIMKRNHIIMFLLAGSMVAIQCINLLIRIVNDILFIRARIIVERGERVSYSHYMAIWVTAGFSSFFMFLNFIMLFVILFFVQMVL</sequence>
<dbReference type="KEGG" id="ngr:NAEGRDRAFT_67483"/>
<dbReference type="RefSeq" id="XP_002677449.1">
    <property type="nucleotide sequence ID" value="XM_002677403.1"/>
</dbReference>
<dbReference type="GeneID" id="8848636"/>
<dbReference type="Proteomes" id="UP000006671">
    <property type="component" value="Unassembled WGS sequence"/>
</dbReference>
<dbReference type="EMBL" id="GG738867">
    <property type="protein sequence ID" value="EFC44705.1"/>
    <property type="molecule type" value="Genomic_DNA"/>
</dbReference>
<evidence type="ECO:0000313" key="2">
    <source>
        <dbReference type="EMBL" id="EFC44705.1"/>
    </source>
</evidence>
<dbReference type="VEuPathDB" id="AmoebaDB:NAEGRDRAFT_67483"/>